<keyword evidence="2" id="KW-1185">Reference proteome</keyword>
<reference evidence="1 2" key="1">
    <citation type="submission" date="2018-11" db="EMBL/GenBank/DDBJ databases">
        <authorList>
            <person name="Li F."/>
        </authorList>
    </citation>
    <scope>NUCLEOTIDE SEQUENCE [LARGE SCALE GENOMIC DNA]</scope>
    <source>
        <strain evidence="1 2">Gsoil 818</strain>
    </source>
</reference>
<evidence type="ECO:0000313" key="2">
    <source>
        <dbReference type="Proteomes" id="UP000279994"/>
    </source>
</evidence>
<organism evidence="1 2">
    <name type="scientific">Nocardioides pocheonensis</name>
    <dbReference type="NCBI Taxonomy" id="661485"/>
    <lineage>
        <taxon>Bacteria</taxon>
        <taxon>Bacillati</taxon>
        <taxon>Actinomycetota</taxon>
        <taxon>Actinomycetes</taxon>
        <taxon>Propionibacteriales</taxon>
        <taxon>Nocardioidaceae</taxon>
        <taxon>Nocardioides</taxon>
    </lineage>
</organism>
<dbReference type="Proteomes" id="UP000279994">
    <property type="component" value="Unassembled WGS sequence"/>
</dbReference>
<evidence type="ECO:0000313" key="1">
    <source>
        <dbReference type="EMBL" id="RNM12418.1"/>
    </source>
</evidence>
<sequence length="93" mass="10358">MRQMSEAQADHAAPTLEVRALRDGIVAQRELCESEAEAEALVEAWSEADGVVVEVEDLSLRTQRAGVLDPRPWEVDAEDLLYDGGYADEEEER</sequence>
<accession>A0A3N0GJX5</accession>
<proteinExistence type="predicted"/>
<name>A0A3N0GJX5_9ACTN</name>
<gene>
    <name evidence="1" type="ORF">EFL26_17365</name>
</gene>
<protein>
    <submittedName>
        <fullName evidence="1">Uncharacterized protein</fullName>
    </submittedName>
</protein>
<comment type="caution">
    <text evidence="1">The sequence shown here is derived from an EMBL/GenBank/DDBJ whole genome shotgun (WGS) entry which is preliminary data.</text>
</comment>
<dbReference type="AlphaFoldDB" id="A0A3N0GJX5"/>
<dbReference type="EMBL" id="RJSF01000044">
    <property type="protein sequence ID" value="RNM12418.1"/>
    <property type="molecule type" value="Genomic_DNA"/>
</dbReference>